<organism evidence="1 2">
    <name type="scientific">Melastoma candidum</name>
    <dbReference type="NCBI Taxonomy" id="119954"/>
    <lineage>
        <taxon>Eukaryota</taxon>
        <taxon>Viridiplantae</taxon>
        <taxon>Streptophyta</taxon>
        <taxon>Embryophyta</taxon>
        <taxon>Tracheophyta</taxon>
        <taxon>Spermatophyta</taxon>
        <taxon>Magnoliopsida</taxon>
        <taxon>eudicotyledons</taxon>
        <taxon>Gunneridae</taxon>
        <taxon>Pentapetalae</taxon>
        <taxon>rosids</taxon>
        <taxon>malvids</taxon>
        <taxon>Myrtales</taxon>
        <taxon>Melastomataceae</taxon>
        <taxon>Melastomatoideae</taxon>
        <taxon>Melastomateae</taxon>
        <taxon>Melastoma</taxon>
    </lineage>
</organism>
<keyword evidence="2" id="KW-1185">Reference proteome</keyword>
<evidence type="ECO:0000313" key="1">
    <source>
        <dbReference type="EMBL" id="KAI4324636.1"/>
    </source>
</evidence>
<protein>
    <submittedName>
        <fullName evidence="1">Uncharacterized protein</fullName>
    </submittedName>
</protein>
<reference evidence="2" key="1">
    <citation type="journal article" date="2023" name="Front. Plant Sci.">
        <title>Chromosomal-level genome assembly of Melastoma candidum provides insights into trichome evolution.</title>
        <authorList>
            <person name="Zhong Y."/>
            <person name="Wu W."/>
            <person name="Sun C."/>
            <person name="Zou P."/>
            <person name="Liu Y."/>
            <person name="Dai S."/>
            <person name="Zhou R."/>
        </authorList>
    </citation>
    <scope>NUCLEOTIDE SEQUENCE [LARGE SCALE GENOMIC DNA]</scope>
</reference>
<dbReference type="Proteomes" id="UP001057402">
    <property type="component" value="Chromosome 9"/>
</dbReference>
<proteinExistence type="predicted"/>
<name>A0ACB9MKT9_9MYRT</name>
<gene>
    <name evidence="1" type="ORF">MLD38_030105</name>
</gene>
<accession>A0ACB9MKT9</accession>
<sequence length="106" mass="12334">MGLRSQWIWSAATISLISLWIYFKEEGEGNPVVNGENHELMKEAGVDVSYDDLYAHLDFTFSHPEELLGYVKSMLVDVMLEEQTRRDIIGTKRVEEMWSPRLSIRQ</sequence>
<evidence type="ECO:0000313" key="2">
    <source>
        <dbReference type="Proteomes" id="UP001057402"/>
    </source>
</evidence>
<comment type="caution">
    <text evidence="1">The sequence shown here is derived from an EMBL/GenBank/DDBJ whole genome shotgun (WGS) entry which is preliminary data.</text>
</comment>
<dbReference type="EMBL" id="CM042888">
    <property type="protein sequence ID" value="KAI4324636.1"/>
    <property type="molecule type" value="Genomic_DNA"/>
</dbReference>